<feature type="transmembrane region" description="Helical" evidence="1">
    <location>
        <begin position="178"/>
        <end position="197"/>
    </location>
</feature>
<feature type="transmembrane region" description="Helical" evidence="1">
    <location>
        <begin position="225"/>
        <end position="245"/>
    </location>
</feature>
<name>A0A6G7WGW2_9LACT</name>
<dbReference type="Gene3D" id="1.20.1260.100">
    <property type="entry name" value="TspO/MBR protein"/>
    <property type="match status" value="1"/>
</dbReference>
<dbReference type="Proteomes" id="UP000501830">
    <property type="component" value="Chromosome"/>
</dbReference>
<dbReference type="AlphaFoldDB" id="A0A6G7WGW2"/>
<feature type="transmembrane region" description="Helical" evidence="1">
    <location>
        <begin position="112"/>
        <end position="132"/>
    </location>
</feature>
<keyword evidence="3" id="KW-1185">Reference proteome</keyword>
<sequence>MQTKKKAWINLIVLIATLVVNGLGGTGLINDSSQSEVSGEFQTLITPAGFAFSIWSLIYGLLVISMIVMIVKSEDGYYRKAIEKITPLFWLSSVLNMAWIVAFSYYQIGLSTLFIFGYLLSLTRIVQILLAMHEPKRWLLPVTFGLNAGWLFIATVVNISAFLVQIEWNGFGIADTTWAILMLVISVALCAFVLWHLKNAAFPLPIAWAYFAIFSERMNAGNASAVGYVSIGGMVVLLLLAGLTYKKNNHSLFPE</sequence>
<dbReference type="KEGG" id="jpo:G7058_05290"/>
<evidence type="ECO:0000313" key="2">
    <source>
        <dbReference type="EMBL" id="QIK51525.1"/>
    </source>
</evidence>
<keyword evidence="1" id="KW-0472">Membrane</keyword>
<keyword evidence="1" id="KW-1133">Transmembrane helix</keyword>
<dbReference type="RefSeq" id="WP_166062580.1">
    <property type="nucleotide sequence ID" value="NZ_CP049889.1"/>
</dbReference>
<dbReference type="PANTHER" id="PTHR33802">
    <property type="entry name" value="SI:CH211-161H7.5-RELATED"/>
    <property type="match status" value="1"/>
</dbReference>
<evidence type="ECO:0000313" key="3">
    <source>
        <dbReference type="Proteomes" id="UP000501830"/>
    </source>
</evidence>
<feature type="transmembrane region" description="Helical" evidence="1">
    <location>
        <begin position="49"/>
        <end position="68"/>
    </location>
</feature>
<dbReference type="PANTHER" id="PTHR33802:SF1">
    <property type="entry name" value="XK-RELATED PROTEIN"/>
    <property type="match status" value="1"/>
</dbReference>
<keyword evidence="1" id="KW-0812">Transmembrane</keyword>
<protein>
    <submittedName>
        <fullName evidence="2">Tryptophan-rich sensory protein</fullName>
    </submittedName>
</protein>
<evidence type="ECO:0000256" key="1">
    <source>
        <dbReference type="SAM" id="Phobius"/>
    </source>
</evidence>
<organism evidence="2 3">
    <name type="scientific">Jeotgalibaca porci</name>
    <dbReference type="NCBI Taxonomy" id="1868793"/>
    <lineage>
        <taxon>Bacteria</taxon>
        <taxon>Bacillati</taxon>
        <taxon>Bacillota</taxon>
        <taxon>Bacilli</taxon>
        <taxon>Lactobacillales</taxon>
        <taxon>Carnobacteriaceae</taxon>
        <taxon>Jeotgalibaca</taxon>
    </lineage>
</organism>
<dbReference type="InterPro" id="IPR038330">
    <property type="entry name" value="TspO/MBR-related_sf"/>
</dbReference>
<feature type="transmembrane region" description="Helical" evidence="1">
    <location>
        <begin position="144"/>
        <end position="166"/>
    </location>
</feature>
<reference evidence="2 3" key="1">
    <citation type="journal article" date="2017" name="Int. J. Syst. Evol. Microbiol.">
        <title>Jeotgalibaca porci sp. nov. and Jeotgalibaca arthritidis sp. nov., isolated from pigs, and emended description of the genus Jeotgalibaca.</title>
        <authorList>
            <person name="Zamora L."/>
            <person name="Perez-Sancho M."/>
            <person name="Dominguez L."/>
            <person name="Fernandez-Garayzabal J.F."/>
            <person name="Vela A.I."/>
        </authorList>
    </citation>
    <scope>NUCLEOTIDE SEQUENCE [LARGE SCALE GENOMIC DNA]</scope>
    <source>
        <strain evidence="2 3">CCUG 69148</strain>
    </source>
</reference>
<feature type="transmembrane region" description="Helical" evidence="1">
    <location>
        <begin position="7"/>
        <end position="29"/>
    </location>
</feature>
<gene>
    <name evidence="2" type="ORF">G7058_05290</name>
</gene>
<dbReference type="GeneID" id="94552685"/>
<proteinExistence type="predicted"/>
<feature type="transmembrane region" description="Helical" evidence="1">
    <location>
        <begin position="88"/>
        <end position="106"/>
    </location>
</feature>
<dbReference type="EMBL" id="CP049889">
    <property type="protein sequence ID" value="QIK51525.1"/>
    <property type="molecule type" value="Genomic_DNA"/>
</dbReference>
<accession>A0A6G7WGW2</accession>